<dbReference type="EMBL" id="JAJATZ010000004">
    <property type="protein sequence ID" value="MCB5199576.1"/>
    <property type="molecule type" value="Genomic_DNA"/>
</dbReference>
<protein>
    <recommendedName>
        <fullName evidence="3">Lysozyme</fullName>
    </recommendedName>
</protein>
<dbReference type="Proteomes" id="UP001138961">
    <property type="component" value="Unassembled WGS sequence"/>
</dbReference>
<sequence length="269" mass="29288">MILKHLFAATFAASATLVSFWPDRPQADTRTTVAAPLMQKRGPLIVSRDPAPRPAALTQGPSLFAGQAGGSMFAPLPPRPAGTDQHATAGTSRLAAPDRRIMLSGPVGDRDVHIIRQVIGQAESHRDGYDAVVFGADIQPPDRPTRLTIGEIYAWIDATPGQNHAIGRYQFIPSTLRRVVREAGLTEDHLFSPPVQDRLADVLLHEAGLQAVRRGDMGRHRFMNNLARIWAGLPTSSGRSHYHGYAGNKASISWARFDAELQQVFPDQG</sequence>
<reference evidence="1" key="1">
    <citation type="submission" date="2021-10" db="EMBL/GenBank/DDBJ databases">
        <title>Loktanella gaetbuli sp. nov., isolated from a tidal flat.</title>
        <authorList>
            <person name="Park S."/>
            <person name="Yoon J.-H."/>
        </authorList>
    </citation>
    <scope>NUCLEOTIDE SEQUENCE</scope>
    <source>
        <strain evidence="1">TSTF-M6</strain>
    </source>
</reference>
<dbReference type="RefSeq" id="WP_226748286.1">
    <property type="nucleotide sequence ID" value="NZ_JAJATZ010000004.1"/>
</dbReference>
<evidence type="ECO:0008006" key="3">
    <source>
        <dbReference type="Google" id="ProtNLM"/>
    </source>
</evidence>
<dbReference type="InterPro" id="IPR023346">
    <property type="entry name" value="Lysozyme-like_dom_sf"/>
</dbReference>
<dbReference type="Gene3D" id="1.10.530.10">
    <property type="match status" value="1"/>
</dbReference>
<keyword evidence="2" id="KW-1185">Reference proteome</keyword>
<name>A0ABS8BVL3_9RHOB</name>
<accession>A0ABS8BVL3</accession>
<gene>
    <name evidence="1" type="ORF">LGQ03_10015</name>
</gene>
<proteinExistence type="predicted"/>
<evidence type="ECO:0000313" key="2">
    <source>
        <dbReference type="Proteomes" id="UP001138961"/>
    </source>
</evidence>
<evidence type="ECO:0000313" key="1">
    <source>
        <dbReference type="EMBL" id="MCB5199576.1"/>
    </source>
</evidence>
<comment type="caution">
    <text evidence="1">The sequence shown here is derived from an EMBL/GenBank/DDBJ whole genome shotgun (WGS) entry which is preliminary data.</text>
</comment>
<dbReference type="SUPFAM" id="SSF53955">
    <property type="entry name" value="Lysozyme-like"/>
    <property type="match status" value="1"/>
</dbReference>
<organism evidence="1 2">
    <name type="scientific">Loktanella gaetbuli</name>
    <dbReference type="NCBI Taxonomy" id="2881335"/>
    <lineage>
        <taxon>Bacteria</taxon>
        <taxon>Pseudomonadati</taxon>
        <taxon>Pseudomonadota</taxon>
        <taxon>Alphaproteobacteria</taxon>
        <taxon>Rhodobacterales</taxon>
        <taxon>Roseobacteraceae</taxon>
        <taxon>Loktanella</taxon>
    </lineage>
</organism>